<gene>
    <name evidence="1" type="ORF">QP858_06490</name>
</gene>
<evidence type="ECO:0000313" key="2">
    <source>
        <dbReference type="Proteomes" id="UP001225576"/>
    </source>
</evidence>
<name>A0AAW6ZK80_9ACTO</name>
<protein>
    <submittedName>
        <fullName evidence="1">Uncharacterized protein</fullName>
    </submittedName>
</protein>
<dbReference type="AlphaFoldDB" id="A0AAW6ZK80"/>
<dbReference type="Proteomes" id="UP001225576">
    <property type="component" value="Unassembled WGS sequence"/>
</dbReference>
<proteinExistence type="predicted"/>
<organism evidence="1 2">
    <name type="scientific">Trueperella bernardiae</name>
    <dbReference type="NCBI Taxonomy" id="59561"/>
    <lineage>
        <taxon>Bacteria</taxon>
        <taxon>Bacillati</taxon>
        <taxon>Actinomycetota</taxon>
        <taxon>Actinomycetes</taxon>
        <taxon>Actinomycetales</taxon>
        <taxon>Actinomycetaceae</taxon>
        <taxon>Trueperella</taxon>
    </lineage>
</organism>
<evidence type="ECO:0000313" key="1">
    <source>
        <dbReference type="EMBL" id="MDK8602100.1"/>
    </source>
</evidence>
<accession>A0AAW6ZK80</accession>
<reference evidence="1" key="1">
    <citation type="submission" date="2023-05" db="EMBL/GenBank/DDBJ databases">
        <title>Genomic Catalog of Human Bladder Bacteria.</title>
        <authorList>
            <person name="Du J."/>
        </authorList>
    </citation>
    <scope>NUCLEOTIDE SEQUENCE</scope>
    <source>
        <strain evidence="1">UMB1304A</strain>
    </source>
</reference>
<sequence>MFKNEDDRSVVAEREDYVRRGCGDDLARWLSLADWEQLPSENQLDEIVAIVGKIEHLEWAEQAPVLIREIRRIMGEL</sequence>
<comment type="caution">
    <text evidence="1">The sequence shown here is derived from an EMBL/GenBank/DDBJ whole genome shotgun (WGS) entry which is preliminary data.</text>
</comment>
<dbReference type="RefSeq" id="WP_101923546.1">
    <property type="nucleotide sequence ID" value="NZ_JASPDQ010000014.1"/>
</dbReference>
<dbReference type="EMBL" id="JASPDQ010000014">
    <property type="protein sequence ID" value="MDK8602100.1"/>
    <property type="molecule type" value="Genomic_DNA"/>
</dbReference>